<evidence type="ECO:0008006" key="4">
    <source>
        <dbReference type="Google" id="ProtNLM"/>
    </source>
</evidence>
<dbReference type="AlphaFoldDB" id="A0AAD3S7V4"/>
<gene>
    <name evidence="2" type="ORF">Nepgr_007746</name>
</gene>
<keyword evidence="3" id="KW-1185">Reference proteome</keyword>
<dbReference type="Proteomes" id="UP001279734">
    <property type="component" value="Unassembled WGS sequence"/>
</dbReference>
<keyword evidence="1" id="KW-0732">Signal</keyword>
<organism evidence="2 3">
    <name type="scientific">Nepenthes gracilis</name>
    <name type="common">Slender pitcher plant</name>
    <dbReference type="NCBI Taxonomy" id="150966"/>
    <lineage>
        <taxon>Eukaryota</taxon>
        <taxon>Viridiplantae</taxon>
        <taxon>Streptophyta</taxon>
        <taxon>Embryophyta</taxon>
        <taxon>Tracheophyta</taxon>
        <taxon>Spermatophyta</taxon>
        <taxon>Magnoliopsida</taxon>
        <taxon>eudicotyledons</taxon>
        <taxon>Gunneridae</taxon>
        <taxon>Pentapetalae</taxon>
        <taxon>Caryophyllales</taxon>
        <taxon>Nepenthaceae</taxon>
        <taxon>Nepenthes</taxon>
    </lineage>
</organism>
<sequence>MLYTWVSALLGGASEARAVEWQFAGCLQMVSSADLGESSAEAGSGCTSSELTKCCLSCTARCSCTIDACVSAYV</sequence>
<feature type="signal peptide" evidence="1">
    <location>
        <begin position="1"/>
        <end position="18"/>
    </location>
</feature>
<evidence type="ECO:0000313" key="2">
    <source>
        <dbReference type="EMBL" id="GMH05906.1"/>
    </source>
</evidence>
<accession>A0AAD3S7V4</accession>
<proteinExistence type="predicted"/>
<dbReference type="EMBL" id="BSYO01000006">
    <property type="protein sequence ID" value="GMH05906.1"/>
    <property type="molecule type" value="Genomic_DNA"/>
</dbReference>
<feature type="chain" id="PRO_5042292288" description="Secreted protein" evidence="1">
    <location>
        <begin position="19"/>
        <end position="74"/>
    </location>
</feature>
<name>A0AAD3S7V4_NEPGR</name>
<evidence type="ECO:0000256" key="1">
    <source>
        <dbReference type="SAM" id="SignalP"/>
    </source>
</evidence>
<evidence type="ECO:0000313" key="3">
    <source>
        <dbReference type="Proteomes" id="UP001279734"/>
    </source>
</evidence>
<reference evidence="2" key="1">
    <citation type="submission" date="2023-05" db="EMBL/GenBank/DDBJ databases">
        <title>Nepenthes gracilis genome sequencing.</title>
        <authorList>
            <person name="Fukushima K."/>
        </authorList>
    </citation>
    <scope>NUCLEOTIDE SEQUENCE</scope>
    <source>
        <strain evidence="2">SING2019-196</strain>
    </source>
</reference>
<protein>
    <recommendedName>
        <fullName evidence="4">Secreted protein</fullName>
    </recommendedName>
</protein>
<comment type="caution">
    <text evidence="2">The sequence shown here is derived from an EMBL/GenBank/DDBJ whole genome shotgun (WGS) entry which is preliminary data.</text>
</comment>